<keyword evidence="1" id="KW-1133">Transmembrane helix</keyword>
<keyword evidence="1" id="KW-0472">Membrane</keyword>
<sequence>MGDPQRPPASGPASAFTFLEIVMAMAVMAVALIPIFGVIHKGTEETDANASQAFAINKASEILNAMLDNVPFEAIRAGNPALLKTDDLSHVKDYDRYGDSWAKEMAEMLFPDGGKSSGGYLCKGIHTDPRGISYLVTLKVEDVCATVPPGNEKPENLRIGPGYPVTPPNDFPEHPRGDFTFSFLRNPAKVSSPKWMQSYNPNPLGGALTGLPRWETELPGNVSEPPDNIYKDEGYGGFGPDAPRFIDPTAARYTQRMAGDKVNYTSDERYAYCTMKKLIIEVQWNLEKPLYSKPDTESKGTRRIHLMTLKGDISR</sequence>
<gene>
    <name evidence="2" type="ORF">OZSIB_0150</name>
</gene>
<dbReference type="EMBL" id="QOQW01000014">
    <property type="protein sequence ID" value="RCK79279.1"/>
    <property type="molecule type" value="Genomic_DNA"/>
</dbReference>
<evidence type="ECO:0000313" key="3">
    <source>
        <dbReference type="Proteomes" id="UP000252355"/>
    </source>
</evidence>
<dbReference type="AlphaFoldDB" id="A0A367ZNE9"/>
<organism evidence="2 3">
    <name type="scientific">Candidatus Ozemobacter sibiricus</name>
    <dbReference type="NCBI Taxonomy" id="2268124"/>
    <lineage>
        <taxon>Bacteria</taxon>
        <taxon>Candidatus Ozemobacteria</taxon>
        <taxon>Candidatus Ozemobacterales</taxon>
        <taxon>Candidatus Ozemobacteraceae</taxon>
        <taxon>Candidatus Ozemobacter</taxon>
    </lineage>
</organism>
<reference evidence="2 3" key="1">
    <citation type="submission" date="2018-05" db="EMBL/GenBank/DDBJ databases">
        <title>A metagenomic window into the 2 km-deep terrestrial subsurface aquifer revealed taxonomically and functionally diverse microbial community comprising novel uncultured bacterial lineages.</title>
        <authorList>
            <person name="Kadnikov V.V."/>
            <person name="Mardanov A.V."/>
            <person name="Beletsky A.V."/>
            <person name="Banks D."/>
            <person name="Pimenov N.V."/>
            <person name="Frank Y.A."/>
            <person name="Karnachuk O.V."/>
            <person name="Ravin N.V."/>
        </authorList>
    </citation>
    <scope>NUCLEOTIDE SEQUENCE [LARGE SCALE GENOMIC DNA]</scope>
    <source>
        <strain evidence="2">BY5</strain>
    </source>
</reference>
<name>A0A367ZNE9_9BACT</name>
<keyword evidence="1" id="KW-0812">Transmembrane</keyword>
<evidence type="ECO:0000313" key="2">
    <source>
        <dbReference type="EMBL" id="RCK79279.1"/>
    </source>
</evidence>
<feature type="transmembrane region" description="Helical" evidence="1">
    <location>
        <begin position="15"/>
        <end position="39"/>
    </location>
</feature>
<dbReference type="Proteomes" id="UP000252355">
    <property type="component" value="Unassembled WGS sequence"/>
</dbReference>
<evidence type="ECO:0000256" key="1">
    <source>
        <dbReference type="SAM" id="Phobius"/>
    </source>
</evidence>
<accession>A0A367ZNE9</accession>
<protein>
    <submittedName>
        <fullName evidence="2">Uncharacterized protein</fullName>
    </submittedName>
</protein>
<proteinExistence type="predicted"/>
<comment type="caution">
    <text evidence="2">The sequence shown here is derived from an EMBL/GenBank/DDBJ whole genome shotgun (WGS) entry which is preliminary data.</text>
</comment>